<evidence type="ECO:0000313" key="3">
    <source>
        <dbReference type="Proteomes" id="UP000765509"/>
    </source>
</evidence>
<feature type="chain" id="PRO_5040397696" evidence="1">
    <location>
        <begin position="25"/>
        <end position="209"/>
    </location>
</feature>
<evidence type="ECO:0000256" key="1">
    <source>
        <dbReference type="SAM" id="SignalP"/>
    </source>
</evidence>
<dbReference type="Proteomes" id="UP000765509">
    <property type="component" value="Unassembled WGS sequence"/>
</dbReference>
<dbReference type="EMBL" id="AVOT02005707">
    <property type="protein sequence ID" value="MBW0479767.1"/>
    <property type="molecule type" value="Genomic_DNA"/>
</dbReference>
<accession>A0A9Q3C9T8</accession>
<comment type="caution">
    <text evidence="2">The sequence shown here is derived from an EMBL/GenBank/DDBJ whole genome shotgun (WGS) entry which is preliminary data.</text>
</comment>
<evidence type="ECO:0000313" key="2">
    <source>
        <dbReference type="EMBL" id="MBW0479767.1"/>
    </source>
</evidence>
<protein>
    <submittedName>
        <fullName evidence="2">Uncharacterized protein</fullName>
    </submittedName>
</protein>
<name>A0A9Q3C9T8_9BASI</name>
<dbReference type="AlphaFoldDB" id="A0A9Q3C9T8"/>
<feature type="signal peptide" evidence="1">
    <location>
        <begin position="1"/>
        <end position="24"/>
    </location>
</feature>
<keyword evidence="3" id="KW-1185">Reference proteome</keyword>
<keyword evidence="1" id="KW-0732">Signal</keyword>
<sequence>MKLLPIRLFALLMFFDIYSQSVQSFGFFRSCYIPTCADSRRTCSQPVTCKNDHLIHGRCNQILKKKAAYSRRKNARLIFWKCDNNHQVDPTFCGRCQDQAAQLPIPICPACLGATQPINLKMVCPELLRCRNRHVLQEQCNKPLPKGWRCPNEDCKKTSLSYLLQAHKCPYSHVIAPENCPNVEDCDDQVDQHCVTPSPTDGTPPLLEN</sequence>
<proteinExistence type="predicted"/>
<organism evidence="2 3">
    <name type="scientific">Austropuccinia psidii MF-1</name>
    <dbReference type="NCBI Taxonomy" id="1389203"/>
    <lineage>
        <taxon>Eukaryota</taxon>
        <taxon>Fungi</taxon>
        <taxon>Dikarya</taxon>
        <taxon>Basidiomycota</taxon>
        <taxon>Pucciniomycotina</taxon>
        <taxon>Pucciniomycetes</taxon>
        <taxon>Pucciniales</taxon>
        <taxon>Sphaerophragmiaceae</taxon>
        <taxon>Austropuccinia</taxon>
    </lineage>
</organism>
<gene>
    <name evidence="2" type="ORF">O181_019482</name>
</gene>
<reference evidence="2" key="1">
    <citation type="submission" date="2021-03" db="EMBL/GenBank/DDBJ databases">
        <title>Draft genome sequence of rust myrtle Austropuccinia psidii MF-1, a brazilian biotype.</title>
        <authorList>
            <person name="Quecine M.C."/>
            <person name="Pachon D.M.R."/>
            <person name="Bonatelli M.L."/>
            <person name="Correr F.H."/>
            <person name="Franceschini L.M."/>
            <person name="Leite T.F."/>
            <person name="Margarido G.R.A."/>
            <person name="Almeida C.A."/>
            <person name="Ferrarezi J.A."/>
            <person name="Labate C.A."/>
        </authorList>
    </citation>
    <scope>NUCLEOTIDE SEQUENCE</scope>
    <source>
        <strain evidence="2">MF-1</strain>
    </source>
</reference>